<accession>A0A2I0VE22</accession>
<proteinExistence type="predicted"/>
<dbReference type="PANTHER" id="PTHR35218:SF7">
    <property type="entry name" value="ENDONUCLEASE_EXONUCLEASE_PHOSPHATASE"/>
    <property type="match status" value="1"/>
</dbReference>
<dbReference type="SUPFAM" id="SSF56219">
    <property type="entry name" value="DNase I-like"/>
    <property type="match status" value="1"/>
</dbReference>
<evidence type="ECO:0000313" key="3">
    <source>
        <dbReference type="Proteomes" id="UP000233837"/>
    </source>
</evidence>
<dbReference type="AlphaFoldDB" id="A0A2I0VE22"/>
<dbReference type="InterPro" id="IPR036691">
    <property type="entry name" value="Endo/exonu/phosph_ase_sf"/>
</dbReference>
<dbReference type="PANTHER" id="PTHR35218">
    <property type="entry name" value="RNASE H DOMAIN-CONTAINING PROTEIN"/>
    <property type="match status" value="1"/>
</dbReference>
<dbReference type="EMBL" id="KZ504618">
    <property type="protein sequence ID" value="PKU61662.1"/>
    <property type="molecule type" value="Genomic_DNA"/>
</dbReference>
<evidence type="ECO:0000259" key="1">
    <source>
        <dbReference type="Pfam" id="PF03372"/>
    </source>
</evidence>
<dbReference type="Pfam" id="PF03372">
    <property type="entry name" value="Exo_endo_phos"/>
    <property type="match status" value="1"/>
</dbReference>
<dbReference type="GO" id="GO:0003824">
    <property type="term" value="F:catalytic activity"/>
    <property type="evidence" value="ECO:0007669"/>
    <property type="project" value="InterPro"/>
</dbReference>
<reference evidence="2 3" key="2">
    <citation type="journal article" date="2017" name="Nature">
        <title>The Apostasia genome and the evolution of orchids.</title>
        <authorList>
            <person name="Zhang G.Q."/>
            <person name="Liu K.W."/>
            <person name="Li Z."/>
            <person name="Lohaus R."/>
            <person name="Hsiao Y.Y."/>
            <person name="Niu S.C."/>
            <person name="Wang J.Y."/>
            <person name="Lin Y.C."/>
            <person name="Xu Q."/>
            <person name="Chen L.J."/>
            <person name="Yoshida K."/>
            <person name="Fujiwara S."/>
            <person name="Wang Z.W."/>
            <person name="Zhang Y.Q."/>
            <person name="Mitsuda N."/>
            <person name="Wang M."/>
            <person name="Liu G.H."/>
            <person name="Pecoraro L."/>
            <person name="Huang H.X."/>
            <person name="Xiao X.J."/>
            <person name="Lin M."/>
            <person name="Wu X.Y."/>
            <person name="Wu W.L."/>
            <person name="Chen Y.Y."/>
            <person name="Chang S.B."/>
            <person name="Sakamoto S."/>
            <person name="Ohme-Takagi M."/>
            <person name="Yagi M."/>
            <person name="Zeng S.J."/>
            <person name="Shen C.Y."/>
            <person name="Yeh C.M."/>
            <person name="Luo Y.B."/>
            <person name="Tsai W.C."/>
            <person name="Van de Peer Y."/>
            <person name="Liu Z.J."/>
        </authorList>
    </citation>
    <scope>NUCLEOTIDE SEQUENCE [LARGE SCALE GENOMIC DNA]</scope>
    <source>
        <tissue evidence="2">The whole plant</tissue>
    </source>
</reference>
<name>A0A2I0VE22_9ASPA</name>
<protein>
    <recommendedName>
        <fullName evidence="1">Endonuclease/exonuclease/phosphatase domain-containing protein</fullName>
    </recommendedName>
</protein>
<keyword evidence="3" id="KW-1185">Reference proteome</keyword>
<dbReference type="Proteomes" id="UP000233837">
    <property type="component" value="Unassembled WGS sequence"/>
</dbReference>
<reference evidence="2 3" key="1">
    <citation type="journal article" date="2016" name="Sci. Rep.">
        <title>The Dendrobium catenatum Lindl. genome sequence provides insights into polysaccharide synthase, floral development and adaptive evolution.</title>
        <authorList>
            <person name="Zhang G.Q."/>
            <person name="Xu Q."/>
            <person name="Bian C."/>
            <person name="Tsai W.C."/>
            <person name="Yeh C.M."/>
            <person name="Liu K.W."/>
            <person name="Yoshida K."/>
            <person name="Zhang L.S."/>
            <person name="Chang S.B."/>
            <person name="Chen F."/>
            <person name="Shi Y."/>
            <person name="Su Y.Y."/>
            <person name="Zhang Y.Q."/>
            <person name="Chen L.J."/>
            <person name="Yin Y."/>
            <person name="Lin M."/>
            <person name="Huang H."/>
            <person name="Deng H."/>
            <person name="Wang Z.W."/>
            <person name="Zhu S.L."/>
            <person name="Zhao X."/>
            <person name="Deng C."/>
            <person name="Niu S.C."/>
            <person name="Huang J."/>
            <person name="Wang M."/>
            <person name="Liu G.H."/>
            <person name="Yang H.J."/>
            <person name="Xiao X.J."/>
            <person name="Hsiao Y.Y."/>
            <person name="Wu W.L."/>
            <person name="Chen Y.Y."/>
            <person name="Mitsuda N."/>
            <person name="Ohme-Takagi M."/>
            <person name="Luo Y.B."/>
            <person name="Van de Peer Y."/>
            <person name="Liu Z.J."/>
        </authorList>
    </citation>
    <scope>NUCLEOTIDE SEQUENCE [LARGE SCALE GENOMIC DNA]</scope>
    <source>
        <tissue evidence="2">The whole plant</tissue>
    </source>
</reference>
<feature type="domain" description="Endonuclease/exonuclease/phosphatase" evidence="1">
    <location>
        <begin position="6"/>
        <end position="155"/>
    </location>
</feature>
<gene>
    <name evidence="2" type="ORF">MA16_Dca028344</name>
</gene>
<organism evidence="2 3">
    <name type="scientific">Dendrobium catenatum</name>
    <dbReference type="NCBI Taxonomy" id="906689"/>
    <lineage>
        <taxon>Eukaryota</taxon>
        <taxon>Viridiplantae</taxon>
        <taxon>Streptophyta</taxon>
        <taxon>Embryophyta</taxon>
        <taxon>Tracheophyta</taxon>
        <taxon>Spermatophyta</taxon>
        <taxon>Magnoliopsida</taxon>
        <taxon>Liliopsida</taxon>
        <taxon>Asparagales</taxon>
        <taxon>Orchidaceae</taxon>
        <taxon>Epidendroideae</taxon>
        <taxon>Malaxideae</taxon>
        <taxon>Dendrobiinae</taxon>
        <taxon>Dendrobium</taxon>
    </lineage>
</organism>
<dbReference type="InterPro" id="IPR005135">
    <property type="entry name" value="Endo/exonuclease/phosphatase"/>
</dbReference>
<sequence length="170" mass="19298">MLNILCWNCRGARKKETGNFLRHLIGEHGVSFIGLLETKMETWMRRDVDRLVGRNWDFCFQPSHGRAGGILVLWKNMLGTFQISFQSNQCIISTLTRSTTIAWDIVVVYANNDMYGRRQLWEDISNHLSAALPHVVGGDFNCILEPDEKKGGKPFTYSQSASEMGGFYGC</sequence>
<evidence type="ECO:0000313" key="2">
    <source>
        <dbReference type="EMBL" id="PKU61662.1"/>
    </source>
</evidence>
<dbReference type="Gene3D" id="3.60.10.10">
    <property type="entry name" value="Endonuclease/exonuclease/phosphatase"/>
    <property type="match status" value="1"/>
</dbReference>